<dbReference type="Proteomes" id="UP000464657">
    <property type="component" value="Chromosome"/>
</dbReference>
<protein>
    <submittedName>
        <fullName evidence="1">Uncharacterized protein</fullName>
    </submittedName>
</protein>
<sequence length="35" mass="4249">MFTPILLLDKPLFYSCFAIKNDNTQFYKKYTENKI</sequence>
<name>A0A7L4ZR62_9FLAO</name>
<organism evidence="1 2">
    <name type="scientific">Kordia antarctica</name>
    <dbReference type="NCBI Taxonomy" id="1218801"/>
    <lineage>
        <taxon>Bacteria</taxon>
        <taxon>Pseudomonadati</taxon>
        <taxon>Bacteroidota</taxon>
        <taxon>Flavobacteriia</taxon>
        <taxon>Flavobacteriales</taxon>
        <taxon>Flavobacteriaceae</taxon>
        <taxon>Kordia</taxon>
    </lineage>
</organism>
<reference evidence="1 2" key="1">
    <citation type="journal article" date="2013" name="Int. J. Syst. Evol. Microbiol.">
        <title>Kordia antarctica sp. nov., isolated from Antarctic seawater.</title>
        <authorList>
            <person name="Baek K."/>
            <person name="Choi A."/>
            <person name="Kang I."/>
            <person name="Lee K."/>
            <person name="Cho J.C."/>
        </authorList>
    </citation>
    <scope>NUCLEOTIDE SEQUENCE [LARGE SCALE GENOMIC DNA]</scope>
    <source>
        <strain evidence="1 2">IMCC3317</strain>
    </source>
</reference>
<gene>
    <name evidence="1" type="ORF">IMCC3317_46080</name>
</gene>
<dbReference type="KEGG" id="kan:IMCC3317_46080"/>
<proteinExistence type="predicted"/>
<evidence type="ECO:0000313" key="2">
    <source>
        <dbReference type="Proteomes" id="UP000464657"/>
    </source>
</evidence>
<keyword evidence="2" id="KW-1185">Reference proteome</keyword>
<accession>A0A7L4ZR62</accession>
<dbReference type="EMBL" id="CP019288">
    <property type="protein sequence ID" value="QHI39203.1"/>
    <property type="molecule type" value="Genomic_DNA"/>
</dbReference>
<evidence type="ECO:0000313" key="1">
    <source>
        <dbReference type="EMBL" id="QHI39203.1"/>
    </source>
</evidence>
<dbReference type="AlphaFoldDB" id="A0A7L4ZR62"/>